<proteinExistence type="predicted"/>
<feature type="transmembrane region" description="Helical" evidence="5">
    <location>
        <begin position="6"/>
        <end position="39"/>
    </location>
</feature>
<evidence type="ECO:0000256" key="3">
    <source>
        <dbReference type="ARBA" id="ARBA00022989"/>
    </source>
</evidence>
<organism evidence="6">
    <name type="scientific">hydrothermal vent metagenome</name>
    <dbReference type="NCBI Taxonomy" id="652676"/>
    <lineage>
        <taxon>unclassified sequences</taxon>
        <taxon>metagenomes</taxon>
        <taxon>ecological metagenomes</taxon>
    </lineage>
</organism>
<evidence type="ECO:0008006" key="7">
    <source>
        <dbReference type="Google" id="ProtNLM"/>
    </source>
</evidence>
<evidence type="ECO:0000256" key="1">
    <source>
        <dbReference type="ARBA" id="ARBA00004141"/>
    </source>
</evidence>
<feature type="transmembrane region" description="Helical" evidence="5">
    <location>
        <begin position="74"/>
        <end position="96"/>
    </location>
</feature>
<accession>A0A3B0U7G3</accession>
<sequence length="122" mass="13155">MSTSQLIILIIVGLASGLLSGVLGVGGGIIVIPALIFILGLSQHQAQGTSLAFMVMPVGILAVWKYWKEGYVDWNFAFVLAFTFLIGAYFGSILSVHISGRTLKKIFGVLMFVVSIKMIFSK</sequence>
<dbReference type="EMBL" id="UOEP01000065">
    <property type="protein sequence ID" value="VAW16694.1"/>
    <property type="molecule type" value="Genomic_DNA"/>
</dbReference>
<feature type="transmembrane region" description="Helical" evidence="5">
    <location>
        <begin position="51"/>
        <end position="68"/>
    </location>
</feature>
<dbReference type="PANTHER" id="PTHR43701">
    <property type="entry name" value="MEMBRANE TRANSPORTER PROTEIN MJ0441-RELATED"/>
    <property type="match status" value="1"/>
</dbReference>
<evidence type="ECO:0000256" key="4">
    <source>
        <dbReference type="ARBA" id="ARBA00023136"/>
    </source>
</evidence>
<evidence type="ECO:0000256" key="5">
    <source>
        <dbReference type="SAM" id="Phobius"/>
    </source>
</evidence>
<keyword evidence="4 5" id="KW-0472">Membrane</keyword>
<dbReference type="InterPro" id="IPR051598">
    <property type="entry name" value="TSUP/Inactive_protease-like"/>
</dbReference>
<dbReference type="InterPro" id="IPR002781">
    <property type="entry name" value="TM_pro_TauE-like"/>
</dbReference>
<comment type="subcellular location">
    <subcellularLocation>
        <location evidence="1">Membrane</location>
        <topology evidence="1">Multi-pass membrane protein</topology>
    </subcellularLocation>
</comment>
<dbReference type="AlphaFoldDB" id="A0A3B0U7G3"/>
<feature type="transmembrane region" description="Helical" evidence="5">
    <location>
        <begin position="103"/>
        <end position="120"/>
    </location>
</feature>
<reference evidence="6" key="1">
    <citation type="submission" date="2018-06" db="EMBL/GenBank/DDBJ databases">
        <authorList>
            <person name="Zhirakovskaya E."/>
        </authorList>
    </citation>
    <scope>NUCLEOTIDE SEQUENCE</scope>
</reference>
<keyword evidence="2 5" id="KW-0812">Transmembrane</keyword>
<gene>
    <name evidence="6" type="ORF">MNBD_BACTEROID01-270</name>
</gene>
<evidence type="ECO:0000256" key="2">
    <source>
        <dbReference type="ARBA" id="ARBA00022692"/>
    </source>
</evidence>
<protein>
    <recommendedName>
        <fullName evidence="7">Membrane transporter protein</fullName>
    </recommendedName>
</protein>
<dbReference type="Pfam" id="PF01925">
    <property type="entry name" value="TauE"/>
    <property type="match status" value="1"/>
</dbReference>
<name>A0A3B0U7G3_9ZZZZ</name>
<evidence type="ECO:0000313" key="6">
    <source>
        <dbReference type="EMBL" id="VAW16694.1"/>
    </source>
</evidence>
<dbReference type="GO" id="GO:0016020">
    <property type="term" value="C:membrane"/>
    <property type="evidence" value="ECO:0007669"/>
    <property type="project" value="UniProtKB-SubCell"/>
</dbReference>
<dbReference type="PANTHER" id="PTHR43701:SF2">
    <property type="entry name" value="MEMBRANE TRANSPORTER PROTEIN YJNA-RELATED"/>
    <property type="match status" value="1"/>
</dbReference>
<keyword evidence="3 5" id="KW-1133">Transmembrane helix</keyword>